<dbReference type="Gene3D" id="2.30.130.10">
    <property type="entry name" value="PUA domain"/>
    <property type="match status" value="1"/>
</dbReference>
<dbReference type="InterPro" id="IPR015947">
    <property type="entry name" value="PUA-like_sf"/>
</dbReference>
<keyword evidence="1 8" id="KW-0963">Cytoplasm</keyword>
<keyword evidence="7 8" id="KW-0067">ATP-binding</keyword>
<evidence type="ECO:0000259" key="9">
    <source>
        <dbReference type="SMART" id="SM00359"/>
    </source>
</evidence>
<dbReference type="PANTHER" id="PTHR43654">
    <property type="entry name" value="GLUTAMATE 5-KINASE"/>
    <property type="match status" value="1"/>
</dbReference>
<comment type="caution">
    <text evidence="10">The sequence shown here is derived from an EMBL/GenBank/DDBJ whole genome shotgun (WGS) entry which is preliminary data.</text>
</comment>
<dbReference type="InterPro" id="IPR001048">
    <property type="entry name" value="Asp/Glu/Uridylate_kinase"/>
</dbReference>
<dbReference type="Gene3D" id="3.40.1160.10">
    <property type="entry name" value="Acetylglutamate kinase-like"/>
    <property type="match status" value="1"/>
</dbReference>
<dbReference type="InterPro" id="IPR011529">
    <property type="entry name" value="Glu_5kinase"/>
</dbReference>
<dbReference type="InterPro" id="IPR019797">
    <property type="entry name" value="Glutamate_5-kinase_CS"/>
</dbReference>
<dbReference type="FunFam" id="3.40.1160.10:FF:000006">
    <property type="entry name" value="Glutamate 5-kinase"/>
    <property type="match status" value="1"/>
</dbReference>
<dbReference type="PROSITE" id="PS00902">
    <property type="entry name" value="GLUTAMATE_5_KINASE"/>
    <property type="match status" value="1"/>
</dbReference>
<dbReference type="Proteomes" id="UP001359886">
    <property type="component" value="Unassembled WGS sequence"/>
</dbReference>
<dbReference type="GO" id="GO:0005524">
    <property type="term" value="F:ATP binding"/>
    <property type="evidence" value="ECO:0007669"/>
    <property type="project" value="UniProtKB-KW"/>
</dbReference>
<feature type="binding site" evidence="8">
    <location>
        <position position="141"/>
    </location>
    <ligand>
        <name>substrate</name>
    </ligand>
</feature>
<dbReference type="NCBIfam" id="TIGR01027">
    <property type="entry name" value="proB"/>
    <property type="match status" value="1"/>
</dbReference>
<dbReference type="GO" id="GO:0003723">
    <property type="term" value="F:RNA binding"/>
    <property type="evidence" value="ECO:0007669"/>
    <property type="project" value="InterPro"/>
</dbReference>
<comment type="caution">
    <text evidence="8">Lacks conserved residue(s) required for the propagation of feature annotation.</text>
</comment>
<reference evidence="10 11" key="1">
    <citation type="submission" date="2024-02" db="EMBL/GenBank/DDBJ databases">
        <title>A novel Wenzhouxiangellaceae bacterium, isolated from coastal sediments.</title>
        <authorList>
            <person name="Du Z.-J."/>
            <person name="Ye Y.-Q."/>
            <person name="Zhang X.-Y."/>
        </authorList>
    </citation>
    <scope>NUCLEOTIDE SEQUENCE [LARGE SCALE GENOMIC DNA]</scope>
    <source>
        <strain evidence="10 11">CH-27</strain>
    </source>
</reference>
<keyword evidence="5 8" id="KW-0547">Nucleotide-binding</keyword>
<dbReference type="InterPro" id="IPR036974">
    <property type="entry name" value="PUA_sf"/>
</dbReference>
<evidence type="ECO:0000256" key="8">
    <source>
        <dbReference type="HAMAP-Rule" id="MF_00456"/>
    </source>
</evidence>
<feature type="domain" description="PUA" evidence="9">
    <location>
        <begin position="276"/>
        <end position="355"/>
    </location>
</feature>
<protein>
    <recommendedName>
        <fullName evidence="8">Glutamate 5-kinase</fullName>
        <ecNumber evidence="8">2.7.2.11</ecNumber>
    </recommendedName>
    <alternativeName>
        <fullName evidence="8">Gamma-glutamyl kinase</fullName>
        <shortName evidence="8">GK</shortName>
    </alternativeName>
</protein>
<dbReference type="HAMAP" id="MF_00456">
    <property type="entry name" value="ProB"/>
    <property type="match status" value="1"/>
</dbReference>
<accession>A0AAW9RJ89</accession>
<gene>
    <name evidence="8 10" type="primary">proB</name>
    <name evidence="10" type="ORF">V3330_14970</name>
</gene>
<feature type="binding site" evidence="8">
    <location>
        <position position="153"/>
    </location>
    <ligand>
        <name>substrate</name>
    </ligand>
</feature>
<dbReference type="SMART" id="SM00359">
    <property type="entry name" value="PUA"/>
    <property type="match status" value="1"/>
</dbReference>
<keyword evidence="4 8" id="KW-0808">Transferase</keyword>
<dbReference type="InterPro" id="IPR005715">
    <property type="entry name" value="Glu_5kinase/COase_Synthase"/>
</dbReference>
<dbReference type="AlphaFoldDB" id="A0AAW9RJ89"/>
<evidence type="ECO:0000256" key="6">
    <source>
        <dbReference type="ARBA" id="ARBA00022777"/>
    </source>
</evidence>
<dbReference type="Pfam" id="PF00696">
    <property type="entry name" value="AA_kinase"/>
    <property type="match status" value="1"/>
</dbReference>
<dbReference type="GO" id="GO:0055129">
    <property type="term" value="P:L-proline biosynthetic process"/>
    <property type="evidence" value="ECO:0007669"/>
    <property type="project" value="UniProtKB-UniRule"/>
</dbReference>
<sequence>MKRAVIKVGSQVLCGSDGELNVKVLAGLAAQIADLAAADWQIVLVSSGAVAAGAGVLRTESGARRLGSIGDPVTRKQVLAATGQVRLMETWGRFLGERNVAVAQVLATRSDFQTRRHYLNMRACIEALLQAGVVPVVNENDVVAVTELMFTDNDELAGLLSAMLNADLLCLLSTVPGVLAGDGQPIATWDEQRHQLEELVVEGTSTLGRGGMHSKISIARKAAGLGIDVVIADGAAQDVLRNIVRGDDLGTRFASRRDTSPAKRWLATAAQSTTTGSVVVNDGAAAVLRDRNRLASLLPVGVETVSGTFEKGDVIEIRDTQGSVLGCGRTRYGHEKARELQGQRGQKALIHYDYLYLSD</sequence>
<keyword evidence="6 8" id="KW-0418">Kinase</keyword>
<keyword evidence="11" id="KW-1185">Reference proteome</keyword>
<keyword evidence="3 8" id="KW-0641">Proline biosynthesis</keyword>
<dbReference type="InterPro" id="IPR036393">
    <property type="entry name" value="AceGlu_kinase-like_sf"/>
</dbReference>
<feature type="binding site" evidence="8">
    <location>
        <position position="7"/>
    </location>
    <ligand>
        <name>ATP</name>
        <dbReference type="ChEBI" id="CHEBI:30616"/>
    </ligand>
</feature>
<evidence type="ECO:0000256" key="2">
    <source>
        <dbReference type="ARBA" id="ARBA00022605"/>
    </source>
</evidence>
<keyword evidence="2 8" id="KW-0028">Amino-acid biosynthesis</keyword>
<evidence type="ECO:0000313" key="10">
    <source>
        <dbReference type="EMBL" id="MEJ8568933.1"/>
    </source>
</evidence>
<dbReference type="SUPFAM" id="SSF53633">
    <property type="entry name" value="Carbamate kinase-like"/>
    <property type="match status" value="1"/>
</dbReference>
<dbReference type="InterPro" id="IPR001057">
    <property type="entry name" value="Glu/AcGlu_kinase"/>
</dbReference>
<comment type="catalytic activity">
    <reaction evidence="8">
        <text>L-glutamate + ATP = L-glutamyl 5-phosphate + ADP</text>
        <dbReference type="Rhea" id="RHEA:14877"/>
        <dbReference type="ChEBI" id="CHEBI:29985"/>
        <dbReference type="ChEBI" id="CHEBI:30616"/>
        <dbReference type="ChEBI" id="CHEBI:58274"/>
        <dbReference type="ChEBI" id="CHEBI:456216"/>
        <dbReference type="EC" id="2.7.2.11"/>
    </reaction>
</comment>
<evidence type="ECO:0000256" key="7">
    <source>
        <dbReference type="ARBA" id="ARBA00022840"/>
    </source>
</evidence>
<evidence type="ECO:0000256" key="4">
    <source>
        <dbReference type="ARBA" id="ARBA00022679"/>
    </source>
</evidence>
<comment type="similarity">
    <text evidence="8">Belongs to the glutamate 5-kinase family.</text>
</comment>
<evidence type="ECO:0000313" key="11">
    <source>
        <dbReference type="Proteomes" id="UP001359886"/>
    </source>
</evidence>
<dbReference type="RefSeq" id="WP_354696252.1">
    <property type="nucleotide sequence ID" value="NZ_JAZHOG010000010.1"/>
</dbReference>
<dbReference type="GO" id="GO:0005829">
    <property type="term" value="C:cytosol"/>
    <property type="evidence" value="ECO:0007669"/>
    <property type="project" value="TreeGrafter"/>
</dbReference>
<dbReference type="PIRSF" id="PIRSF000729">
    <property type="entry name" value="GK"/>
    <property type="match status" value="1"/>
</dbReference>
<proteinExistence type="inferred from homology"/>
<dbReference type="PRINTS" id="PR00474">
    <property type="entry name" value="GLU5KINASE"/>
</dbReference>
<dbReference type="PANTHER" id="PTHR43654:SF1">
    <property type="entry name" value="ISOPENTENYL PHOSPHATE KINASE"/>
    <property type="match status" value="1"/>
</dbReference>
<dbReference type="GO" id="GO:0004349">
    <property type="term" value="F:glutamate 5-kinase activity"/>
    <property type="evidence" value="ECO:0007669"/>
    <property type="project" value="UniProtKB-UniRule"/>
</dbReference>
<comment type="subcellular location">
    <subcellularLocation>
        <location evidence="8">Cytoplasm</location>
    </subcellularLocation>
</comment>
<evidence type="ECO:0000256" key="1">
    <source>
        <dbReference type="ARBA" id="ARBA00022490"/>
    </source>
</evidence>
<comment type="pathway">
    <text evidence="8">Amino-acid biosynthesis; L-proline biosynthesis; L-glutamate 5-semialdehyde from L-glutamate: step 1/2.</text>
</comment>
<comment type="function">
    <text evidence="8">Catalyzes the transfer of a phosphate group to glutamate to form L-glutamate 5-phosphate.</text>
</comment>
<dbReference type="InterPro" id="IPR002478">
    <property type="entry name" value="PUA"/>
</dbReference>
<organism evidence="10 11">
    <name type="scientific">Elongatibacter sediminis</name>
    <dbReference type="NCBI Taxonomy" id="3119006"/>
    <lineage>
        <taxon>Bacteria</taxon>
        <taxon>Pseudomonadati</taxon>
        <taxon>Pseudomonadota</taxon>
        <taxon>Gammaproteobacteria</taxon>
        <taxon>Chromatiales</taxon>
        <taxon>Wenzhouxiangellaceae</taxon>
        <taxon>Elongatibacter</taxon>
    </lineage>
</organism>
<dbReference type="CDD" id="cd21157">
    <property type="entry name" value="PUA_G5K"/>
    <property type="match status" value="1"/>
</dbReference>
<name>A0AAW9RJ89_9GAMM</name>
<dbReference type="SUPFAM" id="SSF88697">
    <property type="entry name" value="PUA domain-like"/>
    <property type="match status" value="1"/>
</dbReference>
<dbReference type="Pfam" id="PF01472">
    <property type="entry name" value="PUA"/>
    <property type="match status" value="1"/>
</dbReference>
<dbReference type="EMBL" id="JAZHOG010000010">
    <property type="protein sequence ID" value="MEJ8568933.1"/>
    <property type="molecule type" value="Genomic_DNA"/>
</dbReference>
<feature type="binding site" evidence="8">
    <location>
        <position position="47"/>
    </location>
    <ligand>
        <name>substrate</name>
    </ligand>
</feature>
<evidence type="ECO:0000256" key="5">
    <source>
        <dbReference type="ARBA" id="ARBA00022741"/>
    </source>
</evidence>
<dbReference type="PROSITE" id="PS50890">
    <property type="entry name" value="PUA"/>
    <property type="match status" value="1"/>
</dbReference>
<dbReference type="EC" id="2.7.2.11" evidence="8"/>
<evidence type="ECO:0000256" key="3">
    <source>
        <dbReference type="ARBA" id="ARBA00022650"/>
    </source>
</evidence>